<dbReference type="InterPro" id="IPR022121">
    <property type="entry name" value="Peptidase_M73_camelysin"/>
</dbReference>
<keyword evidence="2" id="KW-1185">Reference proteome</keyword>
<evidence type="ECO:0000313" key="2">
    <source>
        <dbReference type="Proteomes" id="UP000004080"/>
    </source>
</evidence>
<gene>
    <name evidence="1" type="ORF">A374_10318</name>
</gene>
<dbReference type="eggNOG" id="ENOG502ZBTW">
    <property type="taxonomic scope" value="Bacteria"/>
</dbReference>
<organism evidence="1 2">
    <name type="scientific">Fictibacillus macauensis ZFHKF-1</name>
    <dbReference type="NCBI Taxonomy" id="1196324"/>
    <lineage>
        <taxon>Bacteria</taxon>
        <taxon>Bacillati</taxon>
        <taxon>Bacillota</taxon>
        <taxon>Bacilli</taxon>
        <taxon>Bacillales</taxon>
        <taxon>Fictibacillaceae</taxon>
        <taxon>Fictibacillus</taxon>
    </lineage>
</organism>
<dbReference type="Proteomes" id="UP000004080">
    <property type="component" value="Unassembled WGS sequence"/>
</dbReference>
<dbReference type="RefSeq" id="WP_007202148.1">
    <property type="nucleotide sequence ID" value="NZ_AKKV01000025.1"/>
</dbReference>
<dbReference type="Pfam" id="PF12389">
    <property type="entry name" value="Peptidase_M73"/>
    <property type="match status" value="1"/>
</dbReference>
<reference evidence="1 2" key="1">
    <citation type="journal article" date="2012" name="J. Bacteriol.">
        <title>Genome of Bacillus macauensis ZFHKF-1, a Long-Chain-Forming Bacterium.</title>
        <authorList>
            <person name="Cai L."/>
            <person name="Zhang T."/>
        </authorList>
    </citation>
    <scope>NUCLEOTIDE SEQUENCE [LARGE SCALE GENOMIC DNA]</scope>
    <source>
        <strain evidence="1 2">ZFHKF-1</strain>
    </source>
</reference>
<name>I8UFN2_9BACL</name>
<protein>
    <submittedName>
        <fullName evidence="1">Secreted and spore coat-associated protein 1, biofilm matrix component TasA like protein</fullName>
    </submittedName>
</protein>
<dbReference type="OrthoDB" id="2660939at2"/>
<dbReference type="EMBL" id="AKKV01000025">
    <property type="protein sequence ID" value="EIT85623.1"/>
    <property type="molecule type" value="Genomic_DNA"/>
</dbReference>
<dbReference type="AlphaFoldDB" id="I8UFN2"/>
<dbReference type="NCBIfam" id="TIGR04088">
    <property type="entry name" value="cognate_SipW"/>
    <property type="match status" value="1"/>
</dbReference>
<evidence type="ECO:0000313" key="1">
    <source>
        <dbReference type="EMBL" id="EIT85623.1"/>
    </source>
</evidence>
<sequence length="193" mass="21140">MSLKAKLGLGVASAVVGLSLIGGGTYAYFSDQEVSQNTFASGTLDLSMNPTTIVKADNLKPGDYMIKSFKLDNKGTLDIKKILLETSYKVMDKDNNNGSEDFGKHIRVDFLYNQDKDNDVIYSTTLADLAKTTPDAIKKGLSGEKSGIKAGTSDDMFVMFTFVDNDQDQNMFQGDGLELTWKFNAQQGEGERK</sequence>
<proteinExistence type="predicted"/>
<accession>I8UFN2</accession>
<dbReference type="PATRIC" id="fig|1196324.3.peg.2108"/>
<dbReference type="STRING" id="1196324.A374_10318"/>
<comment type="caution">
    <text evidence="1">The sequence shown here is derived from an EMBL/GenBank/DDBJ whole genome shotgun (WGS) entry which is preliminary data.</text>
</comment>
<dbReference type="InterPro" id="IPR023833">
    <property type="entry name" value="Signal_pept_SipW-depend-type"/>
</dbReference>
<dbReference type="MEROPS" id="M73.001"/>